<name>A0AAX3G5F4_9PSED</name>
<proteinExistence type="inferred from homology"/>
<dbReference type="EMBL" id="LR134334">
    <property type="protein sequence ID" value="VEF77631.1"/>
    <property type="molecule type" value="Genomic_DNA"/>
</dbReference>
<dbReference type="Pfam" id="PF01320">
    <property type="entry name" value="Colicin_Pyocin"/>
    <property type="match status" value="1"/>
</dbReference>
<dbReference type="CDD" id="cd16363">
    <property type="entry name" value="Col_Im_like"/>
    <property type="match status" value="1"/>
</dbReference>
<dbReference type="Proteomes" id="UP000277437">
    <property type="component" value="Chromosome"/>
</dbReference>
<comment type="similarity">
    <text evidence="1">Belongs to the colicins ColE2/ColE8/ColE9 and pyocins S1/S2 family.</text>
</comment>
<dbReference type="GO" id="GO:0030153">
    <property type="term" value="P:bacteriocin immunity"/>
    <property type="evidence" value="ECO:0007669"/>
    <property type="project" value="UniProtKB-KW"/>
</dbReference>
<dbReference type="InterPro" id="IPR035900">
    <property type="entry name" value="Colicin_E_sf"/>
</dbReference>
<dbReference type="InterPro" id="IPR000290">
    <property type="entry name" value="Colicin_pyocin"/>
</dbReference>
<dbReference type="Gene3D" id="1.10.1200.20">
    <property type="entry name" value="Colicin E immunity protein"/>
    <property type="match status" value="1"/>
</dbReference>
<organism evidence="3 4">
    <name type="scientific">Pseudomonas chlororaphis</name>
    <dbReference type="NCBI Taxonomy" id="587753"/>
    <lineage>
        <taxon>Bacteria</taxon>
        <taxon>Pseudomonadati</taxon>
        <taxon>Pseudomonadota</taxon>
        <taxon>Gammaproteobacteria</taxon>
        <taxon>Pseudomonadales</taxon>
        <taxon>Pseudomonadaceae</taxon>
        <taxon>Pseudomonas</taxon>
    </lineage>
</organism>
<evidence type="ECO:0000256" key="1">
    <source>
        <dbReference type="ARBA" id="ARBA00009346"/>
    </source>
</evidence>
<dbReference type="GO" id="GO:0015643">
    <property type="term" value="F:toxic substance binding"/>
    <property type="evidence" value="ECO:0007669"/>
    <property type="project" value="InterPro"/>
</dbReference>
<evidence type="ECO:0000313" key="4">
    <source>
        <dbReference type="Proteomes" id="UP000277437"/>
    </source>
</evidence>
<evidence type="ECO:0000256" key="2">
    <source>
        <dbReference type="ARBA" id="ARBA00023025"/>
    </source>
</evidence>
<dbReference type="PRINTS" id="PR01299">
    <property type="entry name" value="PYOCIN"/>
</dbReference>
<dbReference type="AlphaFoldDB" id="A0AAX3G5F4"/>
<protein>
    <submittedName>
        <fullName evidence="3">Colicin/pyocin immunity family protein</fullName>
    </submittedName>
</protein>
<evidence type="ECO:0000313" key="3">
    <source>
        <dbReference type="EMBL" id="VEF77631.1"/>
    </source>
</evidence>
<sequence length="86" mass="9857">MTRFPGSLPEYTESSFLKLLEEICNAVGTEQYQDQLLERFIEMTGNPSASDWIYYPEDGEDDSPKGILKTVKDWRMANGFPGFKEP</sequence>
<accession>A0AAX3G5F4</accession>
<dbReference type="SUPFAM" id="SSF47345">
    <property type="entry name" value="Colicin E immunity proteins"/>
    <property type="match status" value="1"/>
</dbReference>
<keyword evidence="2" id="KW-0079">Bacteriocin immunity</keyword>
<gene>
    <name evidence="3" type="primary">imm_2</name>
    <name evidence="3" type="ORF">NCTC7357_06039</name>
</gene>
<reference evidence="3 4" key="1">
    <citation type="submission" date="2018-12" db="EMBL/GenBank/DDBJ databases">
        <authorList>
            <consortium name="Pathogen Informatics"/>
        </authorList>
    </citation>
    <scope>NUCLEOTIDE SEQUENCE [LARGE SCALE GENOMIC DNA]</scope>
    <source>
        <strain evidence="3 4">NCTC7357</strain>
    </source>
</reference>